<dbReference type="EMBL" id="JAFEKC020000004">
    <property type="protein sequence ID" value="KAK0514973.1"/>
    <property type="molecule type" value="Genomic_DNA"/>
</dbReference>
<evidence type="ECO:0000256" key="2">
    <source>
        <dbReference type="ARBA" id="ARBA00022771"/>
    </source>
</evidence>
<sequence>MSRHRPRRGYGPGQPTPNYHLSYSPYNSNAAVYMGQDPSEWQVIDPGSFQGARSAGFGAGLAAGLGDETDDFYGYGPVGLTSYEPESLYGDQAFEGTSYIPIQSRTHIENQHYGNGSHDYEALHHGVSYEPNAHERTSHNKGKGRARDTSTNQRSRHPDSGRSGGNQDEQLLRDQMLAMSLQQQEYENPLANVVVEPHHHRAHDHYHVGPSRDQMLAMSLQHQEDEYALANVRGKPHQHHGHDQHHVGSSRGNSEHPRSRAHRHKHNEQSTSSLAHQAYGGRHRARRDGPDSYLGSHKTISSKTQDHHGGGSKISSRKAACVACLDEFPVADLYKLCPGGGCPSYCAKCTKHWFKSAVKAVPKQTLMCCKKSLNIDPVAQLFRPGFVEEYKSIMMEFETKDKVYCSYKKCSAFIPPHSIEGKNATCQKCSRQTCTRCKMVSHGKKPCSGNPEDEKVKDLAQRRGWLQCPGCQLLTSSWNARSVVPIGATIVAVSIVTLCSAGSGSTTNSPLFFKVRVASKYSKTFQRYVTDFYTVIGEPCTPEGNPRKREP</sequence>
<keyword evidence="2" id="KW-0863">Zinc-finger</keyword>
<keyword evidence="4" id="KW-0862">Zinc</keyword>
<accession>A0AA39R7Y3</accession>
<evidence type="ECO:0000256" key="1">
    <source>
        <dbReference type="ARBA" id="ARBA00022723"/>
    </source>
</evidence>
<organism evidence="7 8">
    <name type="scientific">Cladonia borealis</name>
    <dbReference type="NCBI Taxonomy" id="184061"/>
    <lineage>
        <taxon>Eukaryota</taxon>
        <taxon>Fungi</taxon>
        <taxon>Dikarya</taxon>
        <taxon>Ascomycota</taxon>
        <taxon>Pezizomycotina</taxon>
        <taxon>Lecanoromycetes</taxon>
        <taxon>OSLEUM clade</taxon>
        <taxon>Lecanoromycetidae</taxon>
        <taxon>Lecanorales</taxon>
        <taxon>Lecanorineae</taxon>
        <taxon>Cladoniaceae</taxon>
        <taxon>Cladonia</taxon>
    </lineage>
</organism>
<feature type="region of interest" description="Disordered" evidence="5">
    <location>
        <begin position="234"/>
        <end position="312"/>
    </location>
</feature>
<dbReference type="Pfam" id="PF01485">
    <property type="entry name" value="IBR"/>
    <property type="match status" value="1"/>
</dbReference>
<evidence type="ECO:0000256" key="4">
    <source>
        <dbReference type="ARBA" id="ARBA00022833"/>
    </source>
</evidence>
<protein>
    <recommendedName>
        <fullName evidence="6">IBR domain-containing protein</fullName>
    </recommendedName>
</protein>
<evidence type="ECO:0000259" key="6">
    <source>
        <dbReference type="SMART" id="SM00647"/>
    </source>
</evidence>
<keyword evidence="1" id="KW-0479">Metal-binding</keyword>
<feature type="compositionally biased region" description="Basic residues" evidence="5">
    <location>
        <begin position="234"/>
        <end position="243"/>
    </location>
</feature>
<evidence type="ECO:0000313" key="8">
    <source>
        <dbReference type="Proteomes" id="UP001166286"/>
    </source>
</evidence>
<dbReference type="Proteomes" id="UP001166286">
    <property type="component" value="Unassembled WGS sequence"/>
</dbReference>
<dbReference type="InterPro" id="IPR002867">
    <property type="entry name" value="IBR_dom"/>
</dbReference>
<keyword evidence="3" id="KW-0833">Ubl conjugation pathway</keyword>
<comment type="caution">
    <text evidence="7">The sequence shown here is derived from an EMBL/GenBank/DDBJ whole genome shotgun (WGS) entry which is preliminary data.</text>
</comment>
<dbReference type="GO" id="GO:0016567">
    <property type="term" value="P:protein ubiquitination"/>
    <property type="evidence" value="ECO:0007669"/>
    <property type="project" value="InterPro"/>
</dbReference>
<dbReference type="GO" id="GO:0004842">
    <property type="term" value="F:ubiquitin-protein transferase activity"/>
    <property type="evidence" value="ECO:0007669"/>
    <property type="project" value="InterPro"/>
</dbReference>
<gene>
    <name evidence="7" type="ORF">JMJ35_002352</name>
</gene>
<reference evidence="7" key="1">
    <citation type="submission" date="2023-03" db="EMBL/GenBank/DDBJ databases">
        <title>Complete genome of Cladonia borealis.</title>
        <authorList>
            <person name="Park H."/>
        </authorList>
    </citation>
    <scope>NUCLEOTIDE SEQUENCE</scope>
    <source>
        <strain evidence="7">ANT050790</strain>
    </source>
</reference>
<dbReference type="GO" id="GO:0008270">
    <property type="term" value="F:zinc ion binding"/>
    <property type="evidence" value="ECO:0007669"/>
    <property type="project" value="UniProtKB-KW"/>
</dbReference>
<feature type="region of interest" description="Disordered" evidence="5">
    <location>
        <begin position="132"/>
        <end position="167"/>
    </location>
</feature>
<evidence type="ECO:0000313" key="7">
    <source>
        <dbReference type="EMBL" id="KAK0514973.1"/>
    </source>
</evidence>
<name>A0AA39R7Y3_9LECA</name>
<feature type="region of interest" description="Disordered" evidence="5">
    <location>
        <begin position="1"/>
        <end position="22"/>
    </location>
</feature>
<evidence type="ECO:0000256" key="5">
    <source>
        <dbReference type="SAM" id="MobiDB-lite"/>
    </source>
</evidence>
<feature type="domain" description="IBR" evidence="6">
    <location>
        <begin position="388"/>
        <end position="447"/>
    </location>
</feature>
<proteinExistence type="predicted"/>
<evidence type="ECO:0000256" key="3">
    <source>
        <dbReference type="ARBA" id="ARBA00022786"/>
    </source>
</evidence>
<dbReference type="SMART" id="SM00647">
    <property type="entry name" value="IBR"/>
    <property type="match status" value="1"/>
</dbReference>
<keyword evidence="8" id="KW-1185">Reference proteome</keyword>
<dbReference type="PANTHER" id="PTHR11685">
    <property type="entry name" value="RBR FAMILY RING FINGER AND IBR DOMAIN-CONTAINING"/>
    <property type="match status" value="1"/>
</dbReference>
<dbReference type="InterPro" id="IPR031127">
    <property type="entry name" value="E3_UB_ligase_RBR"/>
</dbReference>
<dbReference type="AlphaFoldDB" id="A0AA39R7Y3"/>